<sequence>MSIEKRKVYLSDLLSFTTAFLIPNLIDIQQYDLNKFIAILILFNVLIAVFYASNKIYKKILGSKDKVVGFGYFVIACIVIATVGTFM</sequence>
<organism evidence="2 3">
    <name type="scientific">Bacillus suaedaesalsae</name>
    <dbReference type="NCBI Taxonomy" id="2810349"/>
    <lineage>
        <taxon>Bacteria</taxon>
        <taxon>Bacillati</taxon>
        <taxon>Bacillota</taxon>
        <taxon>Bacilli</taxon>
        <taxon>Bacillales</taxon>
        <taxon>Bacillaceae</taxon>
        <taxon>Bacillus</taxon>
    </lineage>
</organism>
<reference evidence="2 3" key="1">
    <citation type="submission" date="2021-02" db="EMBL/GenBank/DDBJ databases">
        <title>Bacillus sp. RD4P76, an endophyte from a halophyte.</title>
        <authorList>
            <person name="Sun J.-Q."/>
        </authorList>
    </citation>
    <scope>NUCLEOTIDE SEQUENCE [LARGE SCALE GENOMIC DNA]</scope>
    <source>
        <strain evidence="2 3">RD4P76</strain>
    </source>
</reference>
<keyword evidence="1" id="KW-1133">Transmembrane helix</keyword>
<accession>A0ABS2DHS7</accession>
<feature type="transmembrane region" description="Helical" evidence="1">
    <location>
        <begin position="66"/>
        <end position="86"/>
    </location>
</feature>
<dbReference type="EMBL" id="JAFELM010000028">
    <property type="protein sequence ID" value="MBM6618003.1"/>
    <property type="molecule type" value="Genomic_DNA"/>
</dbReference>
<dbReference type="RefSeq" id="WP_204203350.1">
    <property type="nucleotide sequence ID" value="NZ_JAFELM010000028.1"/>
</dbReference>
<gene>
    <name evidence="2" type="ORF">JR050_10015</name>
</gene>
<dbReference type="Proteomes" id="UP001518925">
    <property type="component" value="Unassembled WGS sequence"/>
</dbReference>
<feature type="transmembrane region" description="Helical" evidence="1">
    <location>
        <begin position="36"/>
        <end position="54"/>
    </location>
</feature>
<protein>
    <submittedName>
        <fullName evidence="2">Uncharacterized protein</fullName>
    </submittedName>
</protein>
<evidence type="ECO:0000313" key="3">
    <source>
        <dbReference type="Proteomes" id="UP001518925"/>
    </source>
</evidence>
<evidence type="ECO:0000313" key="2">
    <source>
        <dbReference type="EMBL" id="MBM6618003.1"/>
    </source>
</evidence>
<keyword evidence="1" id="KW-0812">Transmembrane</keyword>
<evidence type="ECO:0000256" key="1">
    <source>
        <dbReference type="SAM" id="Phobius"/>
    </source>
</evidence>
<proteinExistence type="predicted"/>
<feature type="transmembrane region" description="Helical" evidence="1">
    <location>
        <begin position="12"/>
        <end position="30"/>
    </location>
</feature>
<keyword evidence="1" id="KW-0472">Membrane</keyword>
<name>A0ABS2DHS7_9BACI</name>
<keyword evidence="3" id="KW-1185">Reference proteome</keyword>
<comment type="caution">
    <text evidence="2">The sequence shown here is derived from an EMBL/GenBank/DDBJ whole genome shotgun (WGS) entry which is preliminary data.</text>
</comment>